<sequence>MAVYKEARVTTTIIAGRFQQQSAVDEAVDEFTRAGFARDRISAFFVNPQGQHDTYPIGGDHDRSPGAGESGQGVAAGAAAGGAIGLAAAPILGPVGTITGGLLGAHIGGLVGSMAKMKDRDEHSDHPDDVGNEEPIRRSGMMLAIAVEGEDQMHQAVNLLRSLAASDIELAEGTITEGDWTDFNPDERPHLIGSPEQATSSSVPSDLRRL</sequence>
<comment type="caution">
    <text evidence="2">The sequence shown here is derived from an EMBL/GenBank/DDBJ whole genome shotgun (WGS) entry which is preliminary data.</text>
</comment>
<evidence type="ECO:0000313" key="2">
    <source>
        <dbReference type="EMBL" id="NEX63479.1"/>
    </source>
</evidence>
<reference evidence="2 3" key="1">
    <citation type="submission" date="2020-02" db="EMBL/GenBank/DDBJ databases">
        <authorList>
            <person name="Kim M.K."/>
        </authorList>
    </citation>
    <scope>NUCLEOTIDE SEQUENCE [LARGE SCALE GENOMIC DNA]</scope>
    <source>
        <strain evidence="2 3">17J57-3</strain>
    </source>
</reference>
<name>A0A6B3SYZ6_9BURK</name>
<gene>
    <name evidence="2" type="ORF">G3574_20575</name>
</gene>
<protein>
    <recommendedName>
        <fullName evidence="4">Glycine zipper domain-containing protein</fullName>
    </recommendedName>
</protein>
<feature type="region of interest" description="Disordered" evidence="1">
    <location>
        <begin position="118"/>
        <end position="137"/>
    </location>
</feature>
<feature type="region of interest" description="Disordered" evidence="1">
    <location>
        <begin position="176"/>
        <end position="210"/>
    </location>
</feature>
<proteinExistence type="predicted"/>
<evidence type="ECO:0000313" key="3">
    <source>
        <dbReference type="Proteomes" id="UP000482155"/>
    </source>
</evidence>
<evidence type="ECO:0008006" key="4">
    <source>
        <dbReference type="Google" id="ProtNLM"/>
    </source>
</evidence>
<organism evidence="2 3">
    <name type="scientific">Noviherbaspirillum galbum</name>
    <dbReference type="NCBI Taxonomy" id="2709383"/>
    <lineage>
        <taxon>Bacteria</taxon>
        <taxon>Pseudomonadati</taxon>
        <taxon>Pseudomonadota</taxon>
        <taxon>Betaproteobacteria</taxon>
        <taxon>Burkholderiales</taxon>
        <taxon>Oxalobacteraceae</taxon>
        <taxon>Noviherbaspirillum</taxon>
    </lineage>
</organism>
<evidence type="ECO:0000256" key="1">
    <source>
        <dbReference type="SAM" id="MobiDB-lite"/>
    </source>
</evidence>
<keyword evidence="3" id="KW-1185">Reference proteome</keyword>
<dbReference type="EMBL" id="JAAIVB010000070">
    <property type="protein sequence ID" value="NEX63479.1"/>
    <property type="molecule type" value="Genomic_DNA"/>
</dbReference>
<dbReference type="Proteomes" id="UP000482155">
    <property type="component" value="Unassembled WGS sequence"/>
</dbReference>
<accession>A0A6B3SYZ6</accession>
<dbReference type="AlphaFoldDB" id="A0A6B3SYZ6"/>